<evidence type="ECO:0000313" key="2">
    <source>
        <dbReference type="Proteomes" id="UP000515928"/>
    </source>
</evidence>
<accession>A0A7G9RWD2</accession>
<organism evidence="1 2">
    <name type="scientific">Erysipelothrix inopinata</name>
    <dbReference type="NCBI Taxonomy" id="225084"/>
    <lineage>
        <taxon>Bacteria</taxon>
        <taxon>Bacillati</taxon>
        <taxon>Bacillota</taxon>
        <taxon>Erysipelotrichia</taxon>
        <taxon>Erysipelotrichales</taxon>
        <taxon>Erysipelotrichaceae</taxon>
        <taxon>Erysipelothrix</taxon>
    </lineage>
</organism>
<dbReference type="EMBL" id="CP060715">
    <property type="protein sequence ID" value="QNN59907.1"/>
    <property type="molecule type" value="Genomic_DNA"/>
</dbReference>
<protein>
    <submittedName>
        <fullName evidence="1">Uncharacterized protein</fullName>
    </submittedName>
</protein>
<name>A0A7G9RWD2_9FIRM</name>
<dbReference type="RefSeq" id="WP_187533041.1">
    <property type="nucleotide sequence ID" value="NZ_CBCSHU010000002.1"/>
</dbReference>
<proteinExistence type="predicted"/>
<dbReference type="AlphaFoldDB" id="A0A7G9RWD2"/>
<gene>
    <name evidence="1" type="ORF">H9L01_05810</name>
</gene>
<sequence>MNLYKKYIDVTVYMDAYGELTPLVIHFKGDQYPIKKIYAIKKAFSPVGGSGIMYECQIQNERRNIYYERSRWFIESHRP</sequence>
<reference evidence="1 2" key="1">
    <citation type="submission" date="2020-08" db="EMBL/GenBank/DDBJ databases">
        <title>Genome sequence of Erysipelothrix inopinata DSM 15511T.</title>
        <authorList>
            <person name="Hyun D.-W."/>
            <person name="Bae J.-W."/>
        </authorList>
    </citation>
    <scope>NUCLEOTIDE SEQUENCE [LARGE SCALE GENOMIC DNA]</scope>
    <source>
        <strain evidence="1 2">DSM 15511</strain>
    </source>
</reference>
<evidence type="ECO:0000313" key="1">
    <source>
        <dbReference type="EMBL" id="QNN59907.1"/>
    </source>
</evidence>
<dbReference type="Proteomes" id="UP000515928">
    <property type="component" value="Chromosome"/>
</dbReference>
<dbReference type="KEGG" id="eio:H9L01_05810"/>
<keyword evidence="2" id="KW-1185">Reference proteome</keyword>